<evidence type="ECO:0000256" key="3">
    <source>
        <dbReference type="ARBA" id="ARBA00022525"/>
    </source>
</evidence>
<evidence type="ECO:0000256" key="4">
    <source>
        <dbReference type="ARBA" id="ARBA00023030"/>
    </source>
</evidence>
<dbReference type="EMBL" id="MG870196">
    <property type="protein sequence ID" value="AYD88056.1"/>
    <property type="molecule type" value="mRNA"/>
</dbReference>
<dbReference type="PANTHER" id="PTHR11848:SF262">
    <property type="entry name" value="LD29161P"/>
    <property type="match status" value="1"/>
</dbReference>
<dbReference type="SMR" id="A0A3S7T0A7"/>
<dbReference type="PROSITE" id="PS51362">
    <property type="entry name" value="TGF_BETA_2"/>
    <property type="match status" value="1"/>
</dbReference>
<gene>
    <name evidence="10" type="primary">MSTN</name>
</gene>
<comment type="similarity">
    <text evidence="2 6">Belongs to the TGF-beta family.</text>
</comment>
<dbReference type="PANTHER" id="PTHR11848">
    <property type="entry name" value="TGF-BETA FAMILY"/>
    <property type="match status" value="1"/>
</dbReference>
<dbReference type="Gene3D" id="2.60.120.970">
    <property type="match status" value="1"/>
</dbReference>
<dbReference type="InterPro" id="IPR029034">
    <property type="entry name" value="Cystine-knot_cytokine"/>
</dbReference>
<sequence length="481" mass="54821">MFCVYLVVVAAVGIAAGTEDDGQTPVYVNGSALVQQILTVSEQTILRTSEASLEKSTSATPVASTASTDEAAEIYRKTNRPVSKVIDWRDEISSDLSNTNSKSKRKMIKKLTKEREREERRQRRKQKAEEKRMYMARKKSQLSKSKHDKTPVKKTCPECEKKLKKGSLEKMRRESFKKQVIEKLRLDLSRPVRIPVLNQEILRHGIMDDESADDNDGYAKTTDIIISAADITRKCRYRRSTGCFKFNLRNKIAGQVTSAELLIYKLHDPNDGQQSFILSELERPKFRKHMPRNIVTRMDTDITEGWLTFRVDKTVQKWAQNSYTNDGIAVRCKTCARESHKQLYSAKEGYKPVLIVHIKPMSKRRPRRSVDCDGDNSRCCKHNFWVKFSEIDLIHILRPAGVWANYCTGSCDLMTMGHFNHTGLLQSVRWSDVANDTIRNAITPCCGAVRLSTMSLLYADDRGIIRQADVPDLGVEECGCL</sequence>
<dbReference type="GO" id="GO:0008083">
    <property type="term" value="F:growth factor activity"/>
    <property type="evidence" value="ECO:0007669"/>
    <property type="project" value="UniProtKB-KW"/>
</dbReference>
<keyword evidence="8" id="KW-0732">Signal</keyword>
<keyword evidence="5" id="KW-1015">Disulfide bond</keyword>
<dbReference type="InterPro" id="IPR001839">
    <property type="entry name" value="TGF-b_C"/>
</dbReference>
<organism evidence="10">
    <name type="scientific">Haliotis diversicolor supertexta</name>
    <dbReference type="NCBI Taxonomy" id="283615"/>
    <lineage>
        <taxon>Eukaryota</taxon>
        <taxon>Metazoa</taxon>
        <taxon>Spiralia</taxon>
        <taxon>Lophotrochozoa</taxon>
        <taxon>Mollusca</taxon>
        <taxon>Gastropoda</taxon>
        <taxon>Vetigastropoda</taxon>
        <taxon>Lepetellida</taxon>
        <taxon>Haliotoidea</taxon>
        <taxon>Haliotidae</taxon>
        <taxon>Haliotis</taxon>
    </lineage>
</organism>
<accession>A0A3S7T0A7</accession>
<evidence type="ECO:0000256" key="2">
    <source>
        <dbReference type="ARBA" id="ARBA00006656"/>
    </source>
</evidence>
<dbReference type="SMART" id="SM00204">
    <property type="entry name" value="TGFB"/>
    <property type="match status" value="1"/>
</dbReference>
<dbReference type="GO" id="GO:0005615">
    <property type="term" value="C:extracellular space"/>
    <property type="evidence" value="ECO:0007669"/>
    <property type="project" value="TreeGrafter"/>
</dbReference>
<evidence type="ECO:0000259" key="9">
    <source>
        <dbReference type="PROSITE" id="PS51362"/>
    </source>
</evidence>
<protein>
    <submittedName>
        <fullName evidence="10">Myostatin</fullName>
    </submittedName>
</protein>
<feature type="chain" id="PRO_5018971091" evidence="8">
    <location>
        <begin position="18"/>
        <end position="481"/>
    </location>
</feature>
<evidence type="ECO:0000256" key="1">
    <source>
        <dbReference type="ARBA" id="ARBA00004613"/>
    </source>
</evidence>
<evidence type="ECO:0000256" key="6">
    <source>
        <dbReference type="RuleBase" id="RU000354"/>
    </source>
</evidence>
<dbReference type="Pfam" id="PF00019">
    <property type="entry name" value="TGF_beta"/>
    <property type="match status" value="1"/>
</dbReference>
<dbReference type="InterPro" id="IPR001111">
    <property type="entry name" value="TGF-b_propeptide"/>
</dbReference>
<keyword evidence="4 6" id="KW-0339">Growth factor</keyword>
<dbReference type="Pfam" id="PF00688">
    <property type="entry name" value="TGFb_propeptide"/>
    <property type="match status" value="1"/>
</dbReference>
<name>A0A3S7T0A7_HALDV</name>
<proteinExistence type="evidence at transcript level"/>
<feature type="compositionally biased region" description="Basic and acidic residues" evidence="7">
    <location>
        <begin position="111"/>
        <end position="133"/>
    </location>
</feature>
<comment type="subcellular location">
    <subcellularLocation>
        <location evidence="1">Secreted</location>
    </subcellularLocation>
</comment>
<feature type="signal peptide" evidence="8">
    <location>
        <begin position="1"/>
        <end position="17"/>
    </location>
</feature>
<feature type="region of interest" description="Disordered" evidence="7">
    <location>
        <begin position="95"/>
        <end position="154"/>
    </location>
</feature>
<feature type="domain" description="TGF-beta family profile" evidence="9">
    <location>
        <begin position="365"/>
        <end position="481"/>
    </location>
</feature>
<dbReference type="AlphaFoldDB" id="A0A3S7T0A7"/>
<dbReference type="Gene3D" id="2.10.90.10">
    <property type="entry name" value="Cystine-knot cytokines"/>
    <property type="match status" value="1"/>
</dbReference>
<evidence type="ECO:0000256" key="5">
    <source>
        <dbReference type="ARBA" id="ARBA00023157"/>
    </source>
</evidence>
<dbReference type="InterPro" id="IPR015615">
    <property type="entry name" value="TGF-beta-rel"/>
</dbReference>
<reference evidence="10" key="1">
    <citation type="submission" date="2018-01" db="EMBL/GenBank/DDBJ databases">
        <authorList>
            <person name="Lin A."/>
        </authorList>
    </citation>
    <scope>NUCLEOTIDE SEQUENCE</scope>
    <source>
        <tissue evidence="10">Addutor musle</tissue>
    </source>
</reference>
<evidence type="ECO:0000256" key="7">
    <source>
        <dbReference type="SAM" id="MobiDB-lite"/>
    </source>
</evidence>
<evidence type="ECO:0000256" key="8">
    <source>
        <dbReference type="SAM" id="SignalP"/>
    </source>
</evidence>
<keyword evidence="3" id="KW-0964">Secreted</keyword>
<dbReference type="SUPFAM" id="SSF57501">
    <property type="entry name" value="Cystine-knot cytokines"/>
    <property type="match status" value="1"/>
</dbReference>
<dbReference type="GO" id="GO:0005125">
    <property type="term" value="F:cytokine activity"/>
    <property type="evidence" value="ECO:0007669"/>
    <property type="project" value="TreeGrafter"/>
</dbReference>
<evidence type="ECO:0000313" key="10">
    <source>
        <dbReference type="EMBL" id="AYD88056.1"/>
    </source>
</evidence>
<feature type="compositionally biased region" description="Basic residues" evidence="7">
    <location>
        <begin position="134"/>
        <end position="147"/>
    </location>
</feature>
<dbReference type="CDD" id="cd08698">
    <property type="entry name" value="TGF_beta_SF"/>
    <property type="match status" value="1"/>
</dbReference>